<dbReference type="PRINTS" id="PR01438">
    <property type="entry name" value="UNVRSLSTRESS"/>
</dbReference>
<dbReference type="CDD" id="cd00293">
    <property type="entry name" value="USP-like"/>
    <property type="match status" value="2"/>
</dbReference>
<protein>
    <submittedName>
        <fullName evidence="3">Universal stress protein family protein</fullName>
    </submittedName>
</protein>
<dbReference type="InterPro" id="IPR014729">
    <property type="entry name" value="Rossmann-like_a/b/a_fold"/>
</dbReference>
<dbReference type="PANTHER" id="PTHR46268">
    <property type="entry name" value="STRESS RESPONSE PROTEIN NHAX"/>
    <property type="match status" value="1"/>
</dbReference>
<evidence type="ECO:0000313" key="3">
    <source>
        <dbReference type="EMBL" id="SEL60391.1"/>
    </source>
</evidence>
<evidence type="ECO:0000313" key="4">
    <source>
        <dbReference type="Proteomes" id="UP000198916"/>
    </source>
</evidence>
<proteinExistence type="inferred from homology"/>
<name>A0A1H7RJH4_9SPHI</name>
<dbReference type="SUPFAM" id="SSF52402">
    <property type="entry name" value="Adenine nucleotide alpha hydrolases-like"/>
    <property type="match status" value="2"/>
</dbReference>
<reference evidence="4" key="1">
    <citation type="submission" date="2016-10" db="EMBL/GenBank/DDBJ databases">
        <authorList>
            <person name="Varghese N."/>
            <person name="Submissions S."/>
        </authorList>
    </citation>
    <scope>NUCLEOTIDE SEQUENCE [LARGE SCALE GENOMIC DNA]</scope>
    <source>
        <strain evidence="4">Jip14</strain>
    </source>
</reference>
<evidence type="ECO:0000256" key="1">
    <source>
        <dbReference type="ARBA" id="ARBA00008791"/>
    </source>
</evidence>
<dbReference type="AlphaFoldDB" id="A0A1H7RJH4"/>
<feature type="domain" description="UspA" evidence="2">
    <location>
        <begin position="1"/>
        <end position="138"/>
    </location>
</feature>
<gene>
    <name evidence="3" type="ORF">SAMN05421740_107156</name>
</gene>
<dbReference type="Pfam" id="PF00582">
    <property type="entry name" value="Usp"/>
    <property type="match status" value="2"/>
</dbReference>
<dbReference type="OrthoDB" id="9788959at2"/>
<feature type="domain" description="UspA" evidence="2">
    <location>
        <begin position="146"/>
        <end position="271"/>
    </location>
</feature>
<dbReference type="EMBL" id="FNZR01000007">
    <property type="protein sequence ID" value="SEL60391.1"/>
    <property type="molecule type" value="Genomic_DNA"/>
</dbReference>
<organism evidence="3 4">
    <name type="scientific">Parapedobacter koreensis</name>
    <dbReference type="NCBI Taxonomy" id="332977"/>
    <lineage>
        <taxon>Bacteria</taxon>
        <taxon>Pseudomonadati</taxon>
        <taxon>Bacteroidota</taxon>
        <taxon>Sphingobacteriia</taxon>
        <taxon>Sphingobacteriales</taxon>
        <taxon>Sphingobacteriaceae</taxon>
        <taxon>Parapedobacter</taxon>
    </lineage>
</organism>
<comment type="similarity">
    <text evidence="1">Belongs to the universal stress protein A family.</text>
</comment>
<dbReference type="Proteomes" id="UP000198916">
    <property type="component" value="Unassembled WGS sequence"/>
</dbReference>
<accession>A0A1H7RJH4</accession>
<sequence length="276" mass="30648">MKTFLIPVDFSDVSYTAAQYAVDMATYLHASKLIFYHSFAHRPSDGYDEHTEYKQATHRHLEKMVRKLHIPSFFSPDQFVFVADDSPVKVGVEAIVADHAVSLIVMGIAGLSDIENTLIGRNTMDVAKSGAAPLLIVPRNHGFKPIRKVVYATDLKDVGHITPAASIIRLAGQLGAETHVVHVDPATQGQTPEKILGKQEVLRMLEPLNPEFEVISELKDKASGIFDYVKKHHIDLILMASKNYGFFEKLFHSSVSKKLLNIADVPVVLLKNKPVN</sequence>
<dbReference type="STRING" id="332977.SAMN05421740_107156"/>
<dbReference type="InterPro" id="IPR006016">
    <property type="entry name" value="UspA"/>
</dbReference>
<dbReference type="RefSeq" id="WP_090607134.1">
    <property type="nucleotide sequence ID" value="NZ_FNZR01000007.1"/>
</dbReference>
<dbReference type="InterPro" id="IPR006015">
    <property type="entry name" value="Universal_stress_UspA"/>
</dbReference>
<evidence type="ECO:0000259" key="2">
    <source>
        <dbReference type="Pfam" id="PF00582"/>
    </source>
</evidence>
<dbReference type="PANTHER" id="PTHR46268:SF22">
    <property type="entry name" value="SENSOR PROTEIN KDPD-RELATED"/>
    <property type="match status" value="1"/>
</dbReference>
<keyword evidence="4" id="KW-1185">Reference proteome</keyword>
<dbReference type="Gene3D" id="3.40.50.620">
    <property type="entry name" value="HUPs"/>
    <property type="match status" value="2"/>
</dbReference>